<evidence type="ECO:0000313" key="7">
    <source>
        <dbReference type="EMBL" id="ALA59718.1"/>
    </source>
</evidence>
<keyword evidence="2 5" id="KW-0812">Transmembrane</keyword>
<feature type="transmembrane region" description="Helical" evidence="5">
    <location>
        <begin position="52"/>
        <end position="72"/>
    </location>
</feature>
<feature type="domain" description="TMEM205-like" evidence="6">
    <location>
        <begin position="12"/>
        <end position="113"/>
    </location>
</feature>
<keyword evidence="3 5" id="KW-1133">Transmembrane helix</keyword>
<dbReference type="EMBL" id="CP011801">
    <property type="protein sequence ID" value="ALA59718.1"/>
    <property type="molecule type" value="Genomic_DNA"/>
</dbReference>
<dbReference type="KEGG" id="nmv:NITMOv2_3325"/>
<evidence type="ECO:0000259" key="6">
    <source>
        <dbReference type="Pfam" id="PF13664"/>
    </source>
</evidence>
<protein>
    <recommendedName>
        <fullName evidence="6">TMEM205-like domain-containing protein</fullName>
    </recommendedName>
</protein>
<evidence type="ECO:0000256" key="2">
    <source>
        <dbReference type="ARBA" id="ARBA00022692"/>
    </source>
</evidence>
<dbReference type="Pfam" id="PF13664">
    <property type="entry name" value="DUF4149"/>
    <property type="match status" value="1"/>
</dbReference>
<dbReference type="STRING" id="42253.NITMOv2_3325"/>
<dbReference type="InterPro" id="IPR025423">
    <property type="entry name" value="TMEM205-like"/>
</dbReference>
<accession>A0A0K2GFI5</accession>
<keyword evidence="8" id="KW-1185">Reference proteome</keyword>
<evidence type="ECO:0000256" key="1">
    <source>
        <dbReference type="ARBA" id="ARBA00004370"/>
    </source>
</evidence>
<comment type="subcellular location">
    <subcellularLocation>
        <location evidence="1">Membrane</location>
    </subcellularLocation>
</comment>
<name>A0A0K2GFI5_NITMO</name>
<sequence length="166" mass="17861">MLVISLMSEWVALGIWIGGLVVLIAAVLPAVFNTFGGQDAGGLFLTKAFEGYNRLVLGAIVVLAAGMGWRAWNAPLQYAVGRGEALLFAAMVLIAGVIIFYLHPLAAARQAEAFALKAGEGRKEAFEAFFKLHMPVRSLYLINLGLGLFLAGARVRTWIRRSEGVV</sequence>
<evidence type="ECO:0000256" key="5">
    <source>
        <dbReference type="SAM" id="Phobius"/>
    </source>
</evidence>
<dbReference type="GO" id="GO:0016020">
    <property type="term" value="C:membrane"/>
    <property type="evidence" value="ECO:0007669"/>
    <property type="project" value="UniProtKB-SubCell"/>
</dbReference>
<feature type="transmembrane region" description="Helical" evidence="5">
    <location>
        <begin position="138"/>
        <end position="155"/>
    </location>
</feature>
<organism evidence="7 8">
    <name type="scientific">Nitrospira moscoviensis</name>
    <dbReference type="NCBI Taxonomy" id="42253"/>
    <lineage>
        <taxon>Bacteria</taxon>
        <taxon>Pseudomonadati</taxon>
        <taxon>Nitrospirota</taxon>
        <taxon>Nitrospiria</taxon>
        <taxon>Nitrospirales</taxon>
        <taxon>Nitrospiraceae</taxon>
        <taxon>Nitrospira</taxon>
    </lineage>
</organism>
<evidence type="ECO:0000256" key="4">
    <source>
        <dbReference type="ARBA" id="ARBA00023136"/>
    </source>
</evidence>
<evidence type="ECO:0000256" key="3">
    <source>
        <dbReference type="ARBA" id="ARBA00022989"/>
    </source>
</evidence>
<feature type="transmembrane region" description="Helical" evidence="5">
    <location>
        <begin position="12"/>
        <end position="32"/>
    </location>
</feature>
<reference evidence="7 8" key="1">
    <citation type="journal article" date="2015" name="Proc. Natl. Acad. Sci. U.S.A.">
        <title>Expanded metabolic versatility of ubiquitous nitrite-oxidizing bacteria from the genus Nitrospira.</title>
        <authorList>
            <person name="Koch H."/>
            <person name="Lucker S."/>
            <person name="Albertsen M."/>
            <person name="Kitzinger K."/>
            <person name="Herbold C."/>
            <person name="Spieck E."/>
            <person name="Nielsen P.H."/>
            <person name="Wagner M."/>
            <person name="Daims H."/>
        </authorList>
    </citation>
    <scope>NUCLEOTIDE SEQUENCE [LARGE SCALE GENOMIC DNA]</scope>
    <source>
        <strain evidence="7 8">NSP M-1</strain>
    </source>
</reference>
<evidence type="ECO:0000313" key="8">
    <source>
        <dbReference type="Proteomes" id="UP000069205"/>
    </source>
</evidence>
<gene>
    <name evidence="7" type="ORF">NITMOv2_3325</name>
</gene>
<dbReference type="AlphaFoldDB" id="A0A0K2GFI5"/>
<dbReference type="Proteomes" id="UP000069205">
    <property type="component" value="Chromosome"/>
</dbReference>
<dbReference type="PATRIC" id="fig|42253.5.peg.3279"/>
<proteinExistence type="predicted"/>
<feature type="transmembrane region" description="Helical" evidence="5">
    <location>
        <begin position="84"/>
        <end position="102"/>
    </location>
</feature>
<keyword evidence="4 5" id="KW-0472">Membrane</keyword>